<sequence>MVKKMTLLKIYHKLIFGSVATPIPGVVCLNVFLMNLFESLIITNILPFLPHLVKALGVSEVDVAKKAAVITLSLFISRIFSSLIWGYICDKCGIKLSIIWSIVGLIVSTLIFGFSSSITWCLLSRFLQGLFMGLGIITKAFISNLTDNTNQAAGLTLIFSGRSIGLIVGSSLGGFLAFPVQNYPHIFTKGSVFDLFKVFLPSIVIAAGLGIQLFLAIWLLPSDLCLLQMLKLNDQSSKCYENIEDKENTLFMNADSAQRIVSYRTCIDKILQSNFVKLLSNPDYLLSNLLCVAHAIFSVGFEDLIPVFLATSKKYNGVGMSAPDIGLLFLIIAITTILIQVMSFNKLYNKFGAKKIFIWSSLMFSLLTIFLPLCGIIERKVSLWFALWISQTIIRLCNTAGFLSVNIFINNSVESDVVGLANGLSSSMVSIGRTIGVAIFGNIYSWSMGNVHKKITTNDGLGFPFNQYWAFIIISIVCLACVIICFCIPVRLNKK</sequence>
<dbReference type="InterPro" id="IPR011701">
    <property type="entry name" value="MFS"/>
</dbReference>
<evidence type="ECO:0000313" key="9">
    <source>
        <dbReference type="RefSeq" id="XP_065674749.1"/>
    </source>
</evidence>
<feature type="transmembrane region" description="Helical" evidence="6">
    <location>
        <begin position="98"/>
        <end position="120"/>
    </location>
</feature>
<accession>A0ABM4DJQ1</accession>
<reference evidence="9" key="1">
    <citation type="submission" date="2025-08" db="UniProtKB">
        <authorList>
            <consortium name="RefSeq"/>
        </authorList>
    </citation>
    <scope>IDENTIFICATION</scope>
</reference>
<dbReference type="Pfam" id="PF07690">
    <property type="entry name" value="MFS_1"/>
    <property type="match status" value="2"/>
</dbReference>
<name>A0ABM4DJQ1_HYDVU</name>
<protein>
    <submittedName>
        <fullName evidence="9">Uncharacterized protein LOC136091295 isoform X1</fullName>
    </submittedName>
</protein>
<dbReference type="Proteomes" id="UP001652625">
    <property type="component" value="Chromosome 15"/>
</dbReference>
<evidence type="ECO:0000256" key="5">
    <source>
        <dbReference type="ARBA" id="ARBA00023136"/>
    </source>
</evidence>
<evidence type="ECO:0000313" key="8">
    <source>
        <dbReference type="Proteomes" id="UP001652625"/>
    </source>
</evidence>
<comment type="subcellular location">
    <subcellularLocation>
        <location evidence="1">Membrane</location>
        <topology evidence="1">Multi-pass membrane protein</topology>
    </subcellularLocation>
</comment>
<organism evidence="8 9">
    <name type="scientific">Hydra vulgaris</name>
    <name type="common">Hydra</name>
    <name type="synonym">Hydra attenuata</name>
    <dbReference type="NCBI Taxonomy" id="6087"/>
    <lineage>
        <taxon>Eukaryota</taxon>
        <taxon>Metazoa</taxon>
        <taxon>Cnidaria</taxon>
        <taxon>Hydrozoa</taxon>
        <taxon>Hydroidolina</taxon>
        <taxon>Anthoathecata</taxon>
        <taxon>Aplanulata</taxon>
        <taxon>Hydridae</taxon>
        <taxon>Hydra</taxon>
    </lineage>
</organism>
<dbReference type="PANTHER" id="PTHR23504">
    <property type="entry name" value="MAJOR FACILITATOR SUPERFAMILY DOMAIN-CONTAINING PROTEIN 10"/>
    <property type="match status" value="1"/>
</dbReference>
<keyword evidence="3 6" id="KW-0812">Transmembrane</keyword>
<evidence type="ECO:0000256" key="3">
    <source>
        <dbReference type="ARBA" id="ARBA00022692"/>
    </source>
</evidence>
<evidence type="ECO:0000256" key="6">
    <source>
        <dbReference type="SAM" id="Phobius"/>
    </source>
</evidence>
<feature type="transmembrane region" description="Helical" evidence="6">
    <location>
        <begin position="430"/>
        <end position="448"/>
    </location>
</feature>
<evidence type="ECO:0000259" key="7">
    <source>
        <dbReference type="PROSITE" id="PS50850"/>
    </source>
</evidence>
<keyword evidence="4 6" id="KW-1133">Transmembrane helix</keyword>
<keyword evidence="2" id="KW-0813">Transport</keyword>
<dbReference type="Gene3D" id="1.20.1250.20">
    <property type="entry name" value="MFS general substrate transporter like domains"/>
    <property type="match status" value="1"/>
</dbReference>
<dbReference type="RefSeq" id="XP_065674749.1">
    <property type="nucleotide sequence ID" value="XM_065818677.1"/>
</dbReference>
<feature type="transmembrane region" description="Helical" evidence="6">
    <location>
        <begin position="468"/>
        <end position="490"/>
    </location>
</feature>
<feature type="domain" description="Major facilitator superfamily (MFS) profile" evidence="7">
    <location>
        <begin position="23"/>
        <end position="493"/>
    </location>
</feature>
<dbReference type="SUPFAM" id="SSF103473">
    <property type="entry name" value="MFS general substrate transporter"/>
    <property type="match status" value="1"/>
</dbReference>
<dbReference type="PANTHER" id="PTHR23504:SF15">
    <property type="entry name" value="MAJOR FACILITATOR SUPERFAMILY (MFS) PROFILE DOMAIN-CONTAINING PROTEIN"/>
    <property type="match status" value="1"/>
</dbReference>
<dbReference type="GeneID" id="136091295"/>
<dbReference type="InterPro" id="IPR020846">
    <property type="entry name" value="MFS_dom"/>
</dbReference>
<dbReference type="InterPro" id="IPR036259">
    <property type="entry name" value="MFS_trans_sf"/>
</dbReference>
<evidence type="ECO:0000256" key="1">
    <source>
        <dbReference type="ARBA" id="ARBA00004141"/>
    </source>
</evidence>
<feature type="transmembrane region" description="Helical" evidence="6">
    <location>
        <begin position="67"/>
        <end position="86"/>
    </location>
</feature>
<dbReference type="PROSITE" id="PS50850">
    <property type="entry name" value="MFS"/>
    <property type="match status" value="1"/>
</dbReference>
<keyword evidence="8" id="KW-1185">Reference proteome</keyword>
<evidence type="ECO:0000256" key="2">
    <source>
        <dbReference type="ARBA" id="ARBA00022448"/>
    </source>
</evidence>
<feature type="transmembrane region" description="Helical" evidence="6">
    <location>
        <begin position="325"/>
        <end position="344"/>
    </location>
</feature>
<feature type="transmembrane region" description="Helical" evidence="6">
    <location>
        <begin position="154"/>
        <end position="178"/>
    </location>
</feature>
<keyword evidence="5 6" id="KW-0472">Membrane</keyword>
<feature type="transmembrane region" description="Helical" evidence="6">
    <location>
        <begin position="356"/>
        <end position="377"/>
    </location>
</feature>
<feature type="transmembrane region" description="Helical" evidence="6">
    <location>
        <begin position="126"/>
        <end position="142"/>
    </location>
</feature>
<feature type="transmembrane region" description="Helical" evidence="6">
    <location>
        <begin position="383"/>
        <end position="409"/>
    </location>
</feature>
<proteinExistence type="predicted"/>
<feature type="transmembrane region" description="Helical" evidence="6">
    <location>
        <begin position="21"/>
        <end position="47"/>
    </location>
</feature>
<evidence type="ECO:0000256" key="4">
    <source>
        <dbReference type="ARBA" id="ARBA00022989"/>
    </source>
</evidence>
<feature type="transmembrane region" description="Helical" evidence="6">
    <location>
        <begin position="284"/>
        <end position="305"/>
    </location>
</feature>
<gene>
    <name evidence="9" type="primary">LOC136091295</name>
</gene>
<feature type="transmembrane region" description="Helical" evidence="6">
    <location>
        <begin position="198"/>
        <end position="220"/>
    </location>
</feature>